<name>A0A147BDV6_IXORI</name>
<proteinExistence type="predicted"/>
<accession>A0A147BDV6</accession>
<organism evidence="1">
    <name type="scientific">Ixodes ricinus</name>
    <name type="common">Common tick</name>
    <name type="synonym">Acarus ricinus</name>
    <dbReference type="NCBI Taxonomy" id="34613"/>
    <lineage>
        <taxon>Eukaryota</taxon>
        <taxon>Metazoa</taxon>
        <taxon>Ecdysozoa</taxon>
        <taxon>Arthropoda</taxon>
        <taxon>Chelicerata</taxon>
        <taxon>Arachnida</taxon>
        <taxon>Acari</taxon>
        <taxon>Parasitiformes</taxon>
        <taxon>Ixodida</taxon>
        <taxon>Ixodoidea</taxon>
        <taxon>Ixodidae</taxon>
        <taxon>Ixodinae</taxon>
        <taxon>Ixodes</taxon>
    </lineage>
</organism>
<sequence length="97" mass="10882">MTLPKGVFGISALAHLQLCCLYLYQSYARTPSLFLKRAEKDIATGASAGEHTWQACDCMHSPRATCAWRPKNPLVTSRLVKDFKCFLALLHLRGKRT</sequence>
<protein>
    <submittedName>
        <fullName evidence="1">Putative secreted protein</fullName>
    </submittedName>
</protein>
<reference evidence="1" key="1">
    <citation type="journal article" date="2018" name="PLoS Negl. Trop. Dis.">
        <title>Sialome diversity of ticks revealed by RNAseq of single tick salivary glands.</title>
        <authorList>
            <person name="Perner J."/>
            <person name="Kropackova S."/>
            <person name="Kopacek P."/>
            <person name="Ribeiro J.M."/>
        </authorList>
    </citation>
    <scope>NUCLEOTIDE SEQUENCE</scope>
    <source>
        <strain evidence="1">Siblings of single egg batch collected in Ceske Budejovice</strain>
        <tissue evidence="1">Salivary glands</tissue>
    </source>
</reference>
<evidence type="ECO:0000313" key="1">
    <source>
        <dbReference type="EMBL" id="JAR88931.1"/>
    </source>
</evidence>
<dbReference type="AlphaFoldDB" id="A0A147BDV6"/>
<dbReference type="EMBL" id="GEGO01006473">
    <property type="protein sequence ID" value="JAR88931.1"/>
    <property type="molecule type" value="Transcribed_RNA"/>
</dbReference>